<dbReference type="GO" id="GO:0004252">
    <property type="term" value="F:serine-type endopeptidase activity"/>
    <property type="evidence" value="ECO:0007669"/>
    <property type="project" value="InterPro"/>
</dbReference>
<dbReference type="HOGENOM" id="CLU_006842_0_4_1"/>
<keyword evidence="5" id="KW-1015">Disulfide bond</keyword>
<dbReference type="FunFam" id="2.40.10.10:FF:000127">
    <property type="entry name" value="Probable threonine protease PRSS50"/>
    <property type="match status" value="1"/>
</dbReference>
<dbReference type="PANTHER" id="PTHR24253">
    <property type="entry name" value="TRANSMEMBRANE PROTEASE SERINE"/>
    <property type="match status" value="1"/>
</dbReference>
<dbReference type="PROSITE" id="PS00134">
    <property type="entry name" value="TRYPSIN_HIS"/>
    <property type="match status" value="1"/>
</dbReference>
<keyword evidence="2" id="KW-0888">Threonine protease</keyword>
<dbReference type="InterPro" id="IPR001314">
    <property type="entry name" value="Peptidase_S1A"/>
</dbReference>
<reference evidence="13" key="3">
    <citation type="submission" date="2025-09" db="UniProtKB">
        <authorList>
            <consortium name="Ensembl"/>
        </authorList>
    </citation>
    <scope>IDENTIFICATION</scope>
    <source>
        <strain evidence="13">Hereford</strain>
    </source>
</reference>
<dbReference type="Proteomes" id="UP000009136">
    <property type="component" value="Chromosome 22"/>
</dbReference>
<dbReference type="VEuPathDB" id="HostDB:ENSBTAG00000005019"/>
<dbReference type="AlphaFoldDB" id="E1BFM2"/>
<organism evidence="13 14">
    <name type="scientific">Bos taurus</name>
    <name type="common">Bovine</name>
    <dbReference type="NCBI Taxonomy" id="9913"/>
    <lineage>
        <taxon>Eukaryota</taxon>
        <taxon>Metazoa</taxon>
        <taxon>Chordata</taxon>
        <taxon>Craniata</taxon>
        <taxon>Vertebrata</taxon>
        <taxon>Euteleostomi</taxon>
        <taxon>Mammalia</taxon>
        <taxon>Eutheria</taxon>
        <taxon>Laurasiatheria</taxon>
        <taxon>Artiodactyla</taxon>
        <taxon>Ruminantia</taxon>
        <taxon>Pecora</taxon>
        <taxon>Bovidae</taxon>
        <taxon>Bovinae</taxon>
        <taxon>Bos</taxon>
    </lineage>
</organism>
<dbReference type="GO" id="GO:0006508">
    <property type="term" value="P:proteolysis"/>
    <property type="evidence" value="ECO:0007669"/>
    <property type="project" value="UniProtKB-KW"/>
</dbReference>
<dbReference type="PaxDb" id="9913-ENSBTAP00000047813"/>
<evidence type="ECO:0000256" key="11">
    <source>
        <dbReference type="SAM" id="MobiDB-lite"/>
    </source>
</evidence>
<dbReference type="PROSITE" id="PS50240">
    <property type="entry name" value="TRYPSIN_DOM"/>
    <property type="match status" value="1"/>
</dbReference>
<dbReference type="GO" id="GO:0004298">
    <property type="term" value="F:threonine-type endopeptidase activity"/>
    <property type="evidence" value="ECO:0000318"/>
    <property type="project" value="GO_Central"/>
</dbReference>
<evidence type="ECO:0000256" key="10">
    <source>
        <dbReference type="ARBA" id="ARBA00080183"/>
    </source>
</evidence>
<dbReference type="InterPro" id="IPR001254">
    <property type="entry name" value="Trypsin_dom"/>
</dbReference>
<dbReference type="PANTHER" id="PTHR24253:SF35">
    <property type="entry name" value="THREONINE PROTEASE PRSS50-RELATED"/>
    <property type="match status" value="1"/>
</dbReference>
<dbReference type="GeneTree" id="ENSGT00940000162593"/>
<dbReference type="PRINTS" id="PR00722">
    <property type="entry name" value="CHYMOTRYPSIN"/>
</dbReference>
<evidence type="ECO:0000256" key="6">
    <source>
        <dbReference type="ARBA" id="ARBA00023180"/>
    </source>
</evidence>
<dbReference type="InterPro" id="IPR043504">
    <property type="entry name" value="Peptidase_S1_PA_chymotrypsin"/>
</dbReference>
<evidence type="ECO:0000313" key="14">
    <source>
        <dbReference type="Proteomes" id="UP000009136"/>
    </source>
</evidence>
<dbReference type="InterPro" id="IPR009003">
    <property type="entry name" value="Peptidase_S1_PA"/>
</dbReference>
<keyword evidence="3" id="KW-0732">Signal</keyword>
<dbReference type="Bgee" id="ENSBTAG00000005019">
    <property type="expression patterns" value="Expressed in spermatid and 27 other cell types or tissues"/>
</dbReference>
<sequence length="497" mass="54750">MPEEVQKLDEVRLRDSRKLLGQTAWESDVLPGGQRRGQKPGSPEPPASQRVTGTSEAPWQEATGGRPRGRGCPRPPHHREPSPAANGGRLRGAGPGSAVARRAPRRSRCFPQMEFWCELPAGRRGPPRPGTSTLALALASAGLLLLLLRPLGCLGAGDTLGALSTDVPADLDAPCAPSATCPSGRRRFPRQVTGGSPPPSISQYATSKASHNEFLPPCGFSYERDPTLRDPESMARRWPWMVSVRANGTHICAGTLIASEWVLTAAHCTTESDVTYSVRAGSPWIDRITKTSIDILAKEVIVHSRYRASRYWSWVGRANDIALLNLDRPLQYSKYVWPICLPGLDYSVKDYSLCTVTGWGLPRVDGQWPQFRTIQEKEVTILNSTECDSLYRRFSKIPSLIQIINSQMICAKDVDREKFCYEISGEPLACPVQNIWHLVGVVSWGPGCKKSEAPPIYIHISSYQQWIWDRISGQTLPAPSRALLLALLMLLSFLAAL</sequence>
<dbReference type="SUPFAM" id="SSF50494">
    <property type="entry name" value="Trypsin-like serine proteases"/>
    <property type="match status" value="1"/>
</dbReference>
<comment type="function">
    <text evidence="7">May be involved in proteolysis through its threonine endopeptidase activity.</text>
</comment>
<dbReference type="Ensembl" id="ENSBTAT00000055134.5">
    <property type="protein sequence ID" value="ENSBTAP00000047813.4"/>
    <property type="gene ID" value="ENSBTAG00000005019.8"/>
</dbReference>
<evidence type="ECO:0000256" key="8">
    <source>
        <dbReference type="ARBA" id="ARBA00072446"/>
    </source>
</evidence>
<dbReference type="GO" id="GO:0005783">
    <property type="term" value="C:endoplasmic reticulum"/>
    <property type="evidence" value="ECO:0000318"/>
    <property type="project" value="GO_Central"/>
</dbReference>
<evidence type="ECO:0000256" key="4">
    <source>
        <dbReference type="ARBA" id="ARBA00022801"/>
    </source>
</evidence>
<dbReference type="FunFam" id="2.40.10.10:FF:000106">
    <property type="entry name" value="Probable threonine protease PRSS50"/>
    <property type="match status" value="1"/>
</dbReference>
<dbReference type="CDD" id="cd00190">
    <property type="entry name" value="Tryp_SPc"/>
    <property type="match status" value="1"/>
</dbReference>
<dbReference type="GO" id="GO:0008236">
    <property type="term" value="F:serine-type peptidase activity"/>
    <property type="evidence" value="ECO:0000318"/>
    <property type="project" value="GO_Central"/>
</dbReference>
<evidence type="ECO:0000313" key="13">
    <source>
        <dbReference type="Ensembl" id="ENSBTAP00000047813.4"/>
    </source>
</evidence>
<dbReference type="STRING" id="9913.ENSBTAP00000047813"/>
<keyword evidence="6" id="KW-0325">Glycoprotein</keyword>
<reference evidence="13" key="2">
    <citation type="submission" date="2025-08" db="UniProtKB">
        <authorList>
            <consortium name="Ensembl"/>
        </authorList>
    </citation>
    <scope>IDENTIFICATION</scope>
    <source>
        <strain evidence="13">Hereford</strain>
    </source>
</reference>
<dbReference type="SMART" id="SM00020">
    <property type="entry name" value="Tryp_SPc"/>
    <property type="match status" value="1"/>
</dbReference>
<dbReference type="Gene3D" id="2.40.10.10">
    <property type="entry name" value="Trypsin-like serine proteases"/>
    <property type="match status" value="2"/>
</dbReference>
<feature type="domain" description="Peptidase S1" evidence="12">
    <location>
        <begin position="192"/>
        <end position="472"/>
    </location>
</feature>
<feature type="compositionally biased region" description="Basic residues" evidence="11">
    <location>
        <begin position="67"/>
        <end position="77"/>
    </location>
</feature>
<evidence type="ECO:0000256" key="5">
    <source>
        <dbReference type="ARBA" id="ARBA00023157"/>
    </source>
</evidence>
<evidence type="ECO:0000256" key="1">
    <source>
        <dbReference type="ARBA" id="ARBA00022670"/>
    </source>
</evidence>
<dbReference type="InParanoid" id="E1BFM2"/>
<keyword evidence="1" id="KW-0645">Protease</keyword>
<evidence type="ECO:0000256" key="2">
    <source>
        <dbReference type="ARBA" id="ARBA00022698"/>
    </source>
</evidence>
<accession>E1BFM2</accession>
<dbReference type="Pfam" id="PF00089">
    <property type="entry name" value="Trypsin"/>
    <property type="match status" value="1"/>
</dbReference>
<evidence type="ECO:0000259" key="12">
    <source>
        <dbReference type="PROSITE" id="PS50240"/>
    </source>
</evidence>
<feature type="region of interest" description="Disordered" evidence="11">
    <location>
        <begin position="16"/>
        <end position="105"/>
    </location>
</feature>
<name>E1BFM2_BOVIN</name>
<evidence type="ECO:0000256" key="3">
    <source>
        <dbReference type="ARBA" id="ARBA00022729"/>
    </source>
</evidence>
<protein>
    <recommendedName>
        <fullName evidence="8">Probable threonine protease PRSS50</fullName>
    </recommendedName>
    <alternativeName>
        <fullName evidence="9">Serine protease 50</fullName>
    </alternativeName>
    <alternativeName>
        <fullName evidence="10">Testis-specific protease-like protein 50</fullName>
    </alternativeName>
</protein>
<dbReference type="KEGG" id="bta:518845"/>
<reference evidence="13" key="1">
    <citation type="submission" date="2018-03" db="EMBL/GenBank/DDBJ databases">
        <title>ARS-UCD1.2.</title>
        <authorList>
            <person name="Rosen B.D."/>
            <person name="Bickhart D.M."/>
            <person name="Koren S."/>
            <person name="Schnabel R.D."/>
            <person name="Hall R."/>
            <person name="Zimin A."/>
            <person name="Dreischer C."/>
            <person name="Schultheiss S."/>
            <person name="Schroeder S.G."/>
            <person name="Elsik C.G."/>
            <person name="Couldrey C."/>
            <person name="Liu G.E."/>
            <person name="Van Tassell C.P."/>
            <person name="Phillippy A.M."/>
            <person name="Smith T.P.L."/>
            <person name="Medrano J.F."/>
        </authorList>
    </citation>
    <scope>NUCLEOTIDE SEQUENCE [LARGE SCALE GENOMIC DNA]</scope>
    <source>
        <strain evidence="13">Hereford</strain>
    </source>
</reference>
<proteinExistence type="predicted"/>
<keyword evidence="14" id="KW-1185">Reference proteome</keyword>
<dbReference type="CTD" id="29122"/>
<dbReference type="eggNOG" id="KOG3627">
    <property type="taxonomic scope" value="Eukaryota"/>
</dbReference>
<evidence type="ECO:0000256" key="9">
    <source>
        <dbReference type="ARBA" id="ARBA00075622"/>
    </source>
</evidence>
<dbReference type="FunCoup" id="E1BFM2">
    <property type="interactions" value="7"/>
</dbReference>
<dbReference type="OrthoDB" id="9448935at2759"/>
<dbReference type="RefSeq" id="XP_024839057.1">
    <property type="nucleotide sequence ID" value="XM_024983289.2"/>
</dbReference>
<evidence type="ECO:0000256" key="7">
    <source>
        <dbReference type="ARBA" id="ARBA00056912"/>
    </source>
</evidence>
<dbReference type="GeneID" id="518845"/>
<gene>
    <name evidence="13" type="primary">PRSS50</name>
</gene>
<feature type="region of interest" description="Disordered" evidence="11">
    <location>
        <begin position="182"/>
        <end position="203"/>
    </location>
</feature>
<keyword evidence="4" id="KW-0378">Hydrolase</keyword>
<dbReference type="InterPro" id="IPR018114">
    <property type="entry name" value="TRYPSIN_HIS"/>
</dbReference>